<organism evidence="2 3">
    <name type="scientific">Filobasidium floriforme</name>
    <dbReference type="NCBI Taxonomy" id="5210"/>
    <lineage>
        <taxon>Eukaryota</taxon>
        <taxon>Fungi</taxon>
        <taxon>Dikarya</taxon>
        <taxon>Basidiomycota</taxon>
        <taxon>Agaricomycotina</taxon>
        <taxon>Tremellomycetes</taxon>
        <taxon>Filobasidiales</taxon>
        <taxon>Filobasidiaceae</taxon>
        <taxon>Filobasidium</taxon>
    </lineage>
</organism>
<feature type="compositionally biased region" description="Polar residues" evidence="1">
    <location>
        <begin position="319"/>
        <end position="330"/>
    </location>
</feature>
<evidence type="ECO:0000313" key="3">
    <source>
        <dbReference type="Proteomes" id="UP000812966"/>
    </source>
</evidence>
<dbReference type="Proteomes" id="UP000812966">
    <property type="component" value="Unassembled WGS sequence"/>
</dbReference>
<evidence type="ECO:0008006" key="4">
    <source>
        <dbReference type="Google" id="ProtNLM"/>
    </source>
</evidence>
<dbReference type="EMBL" id="JABELV010000169">
    <property type="protein sequence ID" value="KAG7528731.1"/>
    <property type="molecule type" value="Genomic_DNA"/>
</dbReference>
<accession>A0A8K0NMP6</accession>
<dbReference type="AlphaFoldDB" id="A0A8K0NMP6"/>
<dbReference type="OrthoDB" id="619536at2759"/>
<feature type="compositionally biased region" description="Low complexity" evidence="1">
    <location>
        <begin position="226"/>
        <end position="265"/>
    </location>
</feature>
<reference evidence="2" key="1">
    <citation type="submission" date="2020-04" db="EMBL/GenBank/DDBJ databases">
        <title>Analysis of mating type loci in Filobasidium floriforme.</title>
        <authorList>
            <person name="Nowrousian M."/>
        </authorList>
    </citation>
    <scope>NUCLEOTIDE SEQUENCE</scope>
    <source>
        <strain evidence="2">CBS 6242</strain>
    </source>
</reference>
<feature type="compositionally biased region" description="Polar residues" evidence="1">
    <location>
        <begin position="300"/>
        <end position="310"/>
    </location>
</feature>
<feature type="region of interest" description="Disordered" evidence="1">
    <location>
        <begin position="226"/>
        <end position="266"/>
    </location>
</feature>
<comment type="caution">
    <text evidence="2">The sequence shown here is derived from an EMBL/GenBank/DDBJ whole genome shotgun (WGS) entry which is preliminary data.</text>
</comment>
<protein>
    <recommendedName>
        <fullName evidence="4">Ubiquinone biosynthesis protein</fullName>
    </recommendedName>
</protein>
<proteinExistence type="predicted"/>
<evidence type="ECO:0000313" key="2">
    <source>
        <dbReference type="EMBL" id="KAG7528731.1"/>
    </source>
</evidence>
<gene>
    <name evidence="2" type="ORF">FFLO_05957</name>
</gene>
<keyword evidence="3" id="KW-1185">Reference proteome</keyword>
<sequence length="458" mass="49173">MTAIRESILRASLPHLRAQSFTRQAIRAGLADLPSSSSPASSLSSLSRRQDPDYVLENIFGEENTAEKELVRLWEDEGIKNMSVEGQGEASGSASGLGLREVMGRRLRYSEETAGEHVVQAHAIMQSPSSISPPSFNFPTPIARMIDHLQSRLTRELSEFELYRPPAAPLSTAGTVASSSLSSLSMGAPTSTMRAMVAESALNAAVKASSIATSAAAGLSAVSSKLSSSASSPSTSPSPPNSNSNSTSTSTSTGNSPLPSAHHLPLPLPPNPLRSFMYAWNIADEALHLAQPASYRALNDNDNTRSTSSTEEVERRRSQATLQATGQWQATGREGGKDDVLRMGEGQGWEWYVRRGVLAGIYLRAESILMQPRALLGTADQPLARATERLDELLENNYELAVRRLTLRGPLFGRPGDTSNLGAGGNGEEGRVLKDLAGFGMFVYKSWGGLFRSRGWIK</sequence>
<name>A0A8K0NMP6_9TREE</name>
<evidence type="ECO:0000256" key="1">
    <source>
        <dbReference type="SAM" id="MobiDB-lite"/>
    </source>
</evidence>
<feature type="region of interest" description="Disordered" evidence="1">
    <location>
        <begin position="298"/>
        <end position="339"/>
    </location>
</feature>